<dbReference type="STRING" id="946362.F2U8L0"/>
<comment type="cofactor">
    <cofactor evidence="1">
        <name>pyridoxal 5'-phosphate</name>
        <dbReference type="ChEBI" id="CHEBI:597326"/>
    </cofactor>
</comment>
<keyword evidence="8" id="KW-1185">Reference proteome</keyword>
<dbReference type="EMBL" id="GL832964">
    <property type="protein sequence ID" value="EGD72718.1"/>
    <property type="molecule type" value="Genomic_DNA"/>
</dbReference>
<keyword evidence="4" id="KW-0808">Transferase</keyword>
<dbReference type="eggNOG" id="KOG0257">
    <property type="taxonomic scope" value="Eukaryota"/>
</dbReference>
<gene>
    <name evidence="7" type="ORF">PTSG_04446</name>
</gene>
<evidence type="ECO:0000256" key="4">
    <source>
        <dbReference type="ARBA" id="ARBA00022679"/>
    </source>
</evidence>
<evidence type="ECO:0000256" key="3">
    <source>
        <dbReference type="ARBA" id="ARBA00022576"/>
    </source>
</evidence>
<dbReference type="Proteomes" id="UP000007799">
    <property type="component" value="Unassembled WGS sequence"/>
</dbReference>
<comment type="similarity">
    <text evidence="2">Belongs to the class-I pyridoxal-phosphate-dependent aminotransferase family.</text>
</comment>
<dbReference type="InterPro" id="IPR015424">
    <property type="entry name" value="PyrdxlP-dep_Trfase"/>
</dbReference>
<keyword evidence="5" id="KW-0663">Pyridoxal phosphate</keyword>
<dbReference type="PANTHER" id="PTHR46383">
    <property type="entry name" value="ASPARTATE AMINOTRANSFERASE"/>
    <property type="match status" value="1"/>
</dbReference>
<dbReference type="OrthoDB" id="7042322at2759"/>
<dbReference type="PROSITE" id="PS00105">
    <property type="entry name" value="AA_TRANSFER_CLASS_1"/>
    <property type="match status" value="1"/>
</dbReference>
<dbReference type="RefSeq" id="XP_004994541.1">
    <property type="nucleotide sequence ID" value="XM_004994484.1"/>
</dbReference>
<dbReference type="PANTHER" id="PTHR46383:SF5">
    <property type="entry name" value="AMINOTRANSFERASE CLASS I_CLASSII DOMAIN-CONTAINING PROTEIN"/>
    <property type="match status" value="1"/>
</dbReference>
<reference evidence="7" key="1">
    <citation type="submission" date="2009-08" db="EMBL/GenBank/DDBJ databases">
        <title>Annotation of Salpingoeca rosetta.</title>
        <authorList>
            <consortium name="The Broad Institute Genome Sequencing Platform"/>
            <person name="Russ C."/>
            <person name="Cuomo C."/>
            <person name="Burger G."/>
            <person name="Gray M.W."/>
            <person name="Holland P.W.H."/>
            <person name="King N."/>
            <person name="Lang F.B.F."/>
            <person name="Roger A.J."/>
            <person name="Ruiz-Trillo I."/>
            <person name="Young S.K."/>
            <person name="Zeng Q."/>
            <person name="Gargeya S."/>
            <person name="Alvarado L."/>
            <person name="Berlin A."/>
            <person name="Chapman S.B."/>
            <person name="Chen Z."/>
            <person name="Freedman E."/>
            <person name="Gellesch M."/>
            <person name="Goldberg J."/>
            <person name="Griggs A."/>
            <person name="Gujja S."/>
            <person name="Heilman E."/>
            <person name="Heiman D."/>
            <person name="Howarth C."/>
            <person name="Mehta T."/>
            <person name="Neiman D."/>
            <person name="Pearson M."/>
            <person name="Roberts A."/>
            <person name="Saif S."/>
            <person name="Shea T."/>
            <person name="Shenoy N."/>
            <person name="Sisk P."/>
            <person name="Stolte C."/>
            <person name="Sykes S."/>
            <person name="White J."/>
            <person name="Yandava C."/>
            <person name="Haas B."/>
            <person name="Nusbaum C."/>
            <person name="Birren B."/>
        </authorList>
    </citation>
    <scope>NUCLEOTIDE SEQUENCE [LARGE SCALE GENOMIC DNA]</scope>
    <source>
        <strain evidence="7">ATCC 50818</strain>
    </source>
</reference>
<evidence type="ECO:0000313" key="7">
    <source>
        <dbReference type="EMBL" id="EGD72718.1"/>
    </source>
</evidence>
<dbReference type="KEGG" id="sre:PTSG_04446"/>
<dbReference type="GO" id="GO:0030170">
    <property type="term" value="F:pyridoxal phosphate binding"/>
    <property type="evidence" value="ECO:0007669"/>
    <property type="project" value="InterPro"/>
</dbReference>
<sequence length="297" mass="32687">MVTAGANQAFANIVLALCDAGDEVVLFRPYYFNHHMALQMTGCNISYCPRDHTTFAPDLDWLEANLAGKKMLVLVNPCNPTGTVASKEELKAMSKLCTQHGVWFIVDNTYEYFVFDGAHHESIGGDHVLNVYSFSKAYGLMGWRVGYIAWQNDALTPQLMKVQDTVVICPARLSQVVALGAVAAGHEWCAERIRKLDTNREILFDAIRSYDPNALVGRHDGAIYAMVKVPHEEDERVAEWLAHQHHVAVIPGSSCGLPGFVRVAFANLSPAKCKEASARLCAGLRELKANEGDALLV</sequence>
<name>F2U8L0_SALR5</name>
<dbReference type="GO" id="GO:0008483">
    <property type="term" value="F:transaminase activity"/>
    <property type="evidence" value="ECO:0007669"/>
    <property type="project" value="UniProtKB-KW"/>
</dbReference>
<dbReference type="SUPFAM" id="SSF53383">
    <property type="entry name" value="PLP-dependent transferases"/>
    <property type="match status" value="1"/>
</dbReference>
<evidence type="ECO:0000256" key="2">
    <source>
        <dbReference type="ARBA" id="ARBA00007441"/>
    </source>
</evidence>
<dbReference type="Pfam" id="PF00155">
    <property type="entry name" value="Aminotran_1_2"/>
    <property type="match status" value="1"/>
</dbReference>
<feature type="domain" description="Aminotransferase class I/classII large" evidence="6">
    <location>
        <begin position="2"/>
        <end position="280"/>
    </location>
</feature>
<evidence type="ECO:0000259" key="6">
    <source>
        <dbReference type="Pfam" id="PF00155"/>
    </source>
</evidence>
<dbReference type="OMA" id="TPWYFNH"/>
<dbReference type="InterPro" id="IPR004839">
    <property type="entry name" value="Aminotransferase_I/II_large"/>
</dbReference>
<evidence type="ECO:0000313" key="8">
    <source>
        <dbReference type="Proteomes" id="UP000007799"/>
    </source>
</evidence>
<organism evidence="8">
    <name type="scientific">Salpingoeca rosetta (strain ATCC 50818 / BSB-021)</name>
    <dbReference type="NCBI Taxonomy" id="946362"/>
    <lineage>
        <taxon>Eukaryota</taxon>
        <taxon>Choanoflagellata</taxon>
        <taxon>Craspedida</taxon>
        <taxon>Salpingoecidae</taxon>
        <taxon>Salpingoeca</taxon>
    </lineage>
</organism>
<evidence type="ECO:0000256" key="5">
    <source>
        <dbReference type="ARBA" id="ARBA00022898"/>
    </source>
</evidence>
<dbReference type="CDD" id="cd00609">
    <property type="entry name" value="AAT_like"/>
    <property type="match status" value="1"/>
</dbReference>
<evidence type="ECO:0000256" key="1">
    <source>
        <dbReference type="ARBA" id="ARBA00001933"/>
    </source>
</evidence>
<protein>
    <recommendedName>
        <fullName evidence="6">Aminotransferase class I/classII large domain-containing protein</fullName>
    </recommendedName>
</protein>
<keyword evidence="3" id="KW-0032">Aminotransferase</keyword>
<dbReference type="AlphaFoldDB" id="F2U8L0"/>
<dbReference type="InParanoid" id="F2U8L0"/>
<dbReference type="Gene3D" id="3.40.640.10">
    <property type="entry name" value="Type I PLP-dependent aspartate aminotransferase-like (Major domain)"/>
    <property type="match status" value="1"/>
</dbReference>
<dbReference type="InterPro" id="IPR015421">
    <property type="entry name" value="PyrdxlP-dep_Trfase_major"/>
</dbReference>
<proteinExistence type="inferred from homology"/>
<dbReference type="InterPro" id="IPR050596">
    <property type="entry name" value="AspAT/PAT-like"/>
</dbReference>
<dbReference type="GeneID" id="16075122"/>
<dbReference type="InterPro" id="IPR004838">
    <property type="entry name" value="NHTrfase_class1_PyrdxlP-BS"/>
</dbReference>
<dbReference type="GO" id="GO:0006520">
    <property type="term" value="P:amino acid metabolic process"/>
    <property type="evidence" value="ECO:0007669"/>
    <property type="project" value="InterPro"/>
</dbReference>
<accession>F2U8L0</accession>